<dbReference type="InterPro" id="IPR003439">
    <property type="entry name" value="ABC_transporter-like_ATP-bd"/>
</dbReference>
<evidence type="ECO:0000313" key="10">
    <source>
        <dbReference type="EMBL" id="ODR46971.1"/>
    </source>
</evidence>
<dbReference type="PANTHER" id="PTHR43394">
    <property type="entry name" value="ATP-DEPENDENT PERMEASE MDL1, MITOCHONDRIAL"/>
    <property type="match status" value="1"/>
</dbReference>
<dbReference type="InterPro" id="IPR011527">
    <property type="entry name" value="ABC1_TM_dom"/>
</dbReference>
<dbReference type="PANTHER" id="PTHR43394:SF1">
    <property type="entry name" value="ATP-BINDING CASSETTE SUB-FAMILY B MEMBER 10, MITOCHONDRIAL"/>
    <property type="match status" value="1"/>
</dbReference>
<organism evidence="10 11">
    <name type="scientific">Eisenbergiella tayi</name>
    <dbReference type="NCBI Taxonomy" id="1432052"/>
    <lineage>
        <taxon>Bacteria</taxon>
        <taxon>Bacillati</taxon>
        <taxon>Bacillota</taxon>
        <taxon>Clostridia</taxon>
        <taxon>Lachnospirales</taxon>
        <taxon>Lachnospiraceae</taxon>
        <taxon>Eisenbergiella</taxon>
    </lineage>
</organism>
<dbReference type="GO" id="GO:0015421">
    <property type="term" value="F:ABC-type oligopeptide transporter activity"/>
    <property type="evidence" value="ECO:0007669"/>
    <property type="project" value="TreeGrafter"/>
</dbReference>
<dbReference type="Pfam" id="PF00005">
    <property type="entry name" value="ABC_tran"/>
    <property type="match status" value="1"/>
</dbReference>
<comment type="caution">
    <text evidence="10">The sequence shown here is derived from an EMBL/GenBank/DDBJ whole genome shotgun (WGS) entry which is preliminary data.</text>
</comment>
<feature type="transmembrane region" description="Helical" evidence="7">
    <location>
        <begin position="255"/>
        <end position="277"/>
    </location>
</feature>
<dbReference type="Proteomes" id="UP000094271">
    <property type="component" value="Unassembled WGS sequence"/>
</dbReference>
<proteinExistence type="predicted"/>
<dbReference type="OrthoDB" id="1699242at2"/>
<evidence type="ECO:0000256" key="2">
    <source>
        <dbReference type="ARBA" id="ARBA00022692"/>
    </source>
</evidence>
<evidence type="ECO:0008006" key="12">
    <source>
        <dbReference type="Google" id="ProtNLM"/>
    </source>
</evidence>
<dbReference type="InterPro" id="IPR036640">
    <property type="entry name" value="ABC1_TM_sf"/>
</dbReference>
<feature type="transmembrane region" description="Helical" evidence="7">
    <location>
        <begin position="169"/>
        <end position="187"/>
    </location>
</feature>
<dbReference type="Pfam" id="PF00664">
    <property type="entry name" value="ABC_membrane"/>
    <property type="match status" value="2"/>
</dbReference>
<dbReference type="InterPro" id="IPR027417">
    <property type="entry name" value="P-loop_NTPase"/>
</dbReference>
<evidence type="ECO:0000259" key="8">
    <source>
        <dbReference type="PROSITE" id="PS50893"/>
    </source>
</evidence>
<evidence type="ECO:0000256" key="1">
    <source>
        <dbReference type="ARBA" id="ARBA00004651"/>
    </source>
</evidence>
<dbReference type="PROSITE" id="PS50893">
    <property type="entry name" value="ABC_TRANSPORTER_2"/>
    <property type="match status" value="1"/>
</dbReference>
<keyword evidence="6 7" id="KW-0472">Membrane</keyword>
<evidence type="ECO:0000256" key="4">
    <source>
        <dbReference type="ARBA" id="ARBA00022840"/>
    </source>
</evidence>
<dbReference type="PROSITE" id="PS50929">
    <property type="entry name" value="ABC_TM1F"/>
    <property type="match status" value="1"/>
</dbReference>
<dbReference type="SUPFAM" id="SSF90123">
    <property type="entry name" value="ABC transporter transmembrane region"/>
    <property type="match status" value="1"/>
</dbReference>
<feature type="transmembrane region" description="Helical" evidence="7">
    <location>
        <begin position="26"/>
        <end position="51"/>
    </location>
</feature>
<dbReference type="GO" id="GO:0016887">
    <property type="term" value="F:ATP hydrolysis activity"/>
    <property type="evidence" value="ECO:0007669"/>
    <property type="project" value="InterPro"/>
</dbReference>
<feature type="transmembrane region" description="Helical" evidence="7">
    <location>
        <begin position="63"/>
        <end position="81"/>
    </location>
</feature>
<dbReference type="PROSITE" id="PS00211">
    <property type="entry name" value="ABC_TRANSPORTER_1"/>
    <property type="match status" value="1"/>
</dbReference>
<evidence type="ECO:0000256" key="3">
    <source>
        <dbReference type="ARBA" id="ARBA00022741"/>
    </source>
</evidence>
<evidence type="ECO:0000313" key="11">
    <source>
        <dbReference type="Proteomes" id="UP000094271"/>
    </source>
</evidence>
<evidence type="ECO:0000256" key="5">
    <source>
        <dbReference type="ARBA" id="ARBA00022989"/>
    </source>
</evidence>
<dbReference type="GO" id="GO:0005524">
    <property type="term" value="F:ATP binding"/>
    <property type="evidence" value="ECO:0007669"/>
    <property type="project" value="UniProtKB-KW"/>
</dbReference>
<name>A0A1E3UC61_9FIRM</name>
<gene>
    <name evidence="10" type="ORF">BEI59_23390</name>
</gene>
<dbReference type="EMBL" id="MEHA01000021">
    <property type="protein sequence ID" value="ODR46971.1"/>
    <property type="molecule type" value="Genomic_DNA"/>
</dbReference>
<keyword evidence="2 7" id="KW-0812">Transmembrane</keyword>
<dbReference type="SUPFAM" id="SSF52540">
    <property type="entry name" value="P-loop containing nucleoside triphosphate hydrolases"/>
    <property type="match status" value="1"/>
</dbReference>
<feature type="domain" description="ABC transmembrane type-1" evidence="9">
    <location>
        <begin position="27"/>
        <end position="308"/>
    </location>
</feature>
<keyword evidence="4" id="KW-0067">ATP-binding</keyword>
<reference evidence="10 11" key="1">
    <citation type="submission" date="2016-08" db="EMBL/GenBank/DDBJ databases">
        <authorList>
            <person name="Seilhamer J.J."/>
        </authorList>
    </citation>
    <scope>NUCLEOTIDE SEQUENCE [LARGE SCALE GENOMIC DNA]</scope>
    <source>
        <strain evidence="10 11">NML150140-1</strain>
    </source>
</reference>
<accession>A0A1E3UC61</accession>
<keyword evidence="3" id="KW-0547">Nucleotide-binding</keyword>
<evidence type="ECO:0000256" key="6">
    <source>
        <dbReference type="ARBA" id="ARBA00023136"/>
    </source>
</evidence>
<protein>
    <recommendedName>
        <fullName evidence="12">ABC transporter ATP-binding protein</fullName>
    </recommendedName>
</protein>
<dbReference type="SMART" id="SM00382">
    <property type="entry name" value="AAA"/>
    <property type="match status" value="1"/>
</dbReference>
<dbReference type="AlphaFoldDB" id="A0A1E3UC61"/>
<dbReference type="InterPro" id="IPR039421">
    <property type="entry name" value="Type_1_exporter"/>
</dbReference>
<evidence type="ECO:0000256" key="7">
    <source>
        <dbReference type="SAM" id="Phobius"/>
    </source>
</evidence>
<dbReference type="Gene3D" id="3.40.50.300">
    <property type="entry name" value="P-loop containing nucleotide triphosphate hydrolases"/>
    <property type="match status" value="1"/>
</dbReference>
<feature type="domain" description="ABC transporter" evidence="8">
    <location>
        <begin position="346"/>
        <end position="582"/>
    </location>
</feature>
<dbReference type="CDD" id="cd03228">
    <property type="entry name" value="ABCC_MRP_Like"/>
    <property type="match status" value="1"/>
</dbReference>
<sequence>MRQKKNFLAGSLSGLKVLFRLKTNMMLFYVIFAILHGLSWALQIIFMQRFFDSAEIYSQGKLGLTHIIFALLAMGLTYIFSQIMNGVFNCFGQICNLAVGKELNKLIFRQIDNLDISSFEDTKRLEDIDKAVNGSKSMFWVCTTVLDVIFFYGTYFIAVGGYLFKLKPVLGISIVIIFIPSVVSKLLNIITFRKLEDESVPLRRQAAYFEKCMTDKEYFKESQILGVVPYFEQLYHKVLSDLGRLTIKAQSYKSIVEFCLSLITVICYGAVIYLLFISVMSRSISIGAFAAVVASINRIYGFVNEVVSERFGWASENIVMVENFMSFIDSPLKKKEKMSVPEEVCIRLDGVSYVYPNSSKKALDNISFTIGDRQTVAIVGENGSGKTTLCRTIMGLYSPSEGTVFYNNIPVNSVSWTDGVSAVFQKYCQYKMTLRDNICISDIDKENNDSRIKELCRQCRVNLGQGYDTIDLHTFLGRDFDGIEISGGQWQRIAIARGLYRNSNLIILDEPTAAIDPMEETRLYLDFAKICEKKTAIIVTHRLASAQIADRIIVLKDGKVVQDGSHEELLRVEGEYKRMYELQQKWYTEQKDNVFQCSCP</sequence>
<dbReference type="InterPro" id="IPR003593">
    <property type="entry name" value="AAA+_ATPase"/>
</dbReference>
<evidence type="ECO:0000259" key="9">
    <source>
        <dbReference type="PROSITE" id="PS50929"/>
    </source>
</evidence>
<dbReference type="RefSeq" id="WP_069431996.1">
    <property type="nucleotide sequence ID" value="NZ_MEHA01000021.1"/>
</dbReference>
<dbReference type="InterPro" id="IPR017871">
    <property type="entry name" value="ABC_transporter-like_CS"/>
</dbReference>
<dbReference type="GO" id="GO:0005886">
    <property type="term" value="C:plasma membrane"/>
    <property type="evidence" value="ECO:0007669"/>
    <property type="project" value="UniProtKB-SubCell"/>
</dbReference>
<feature type="transmembrane region" description="Helical" evidence="7">
    <location>
        <begin position="138"/>
        <end position="163"/>
    </location>
</feature>
<dbReference type="Gene3D" id="1.20.1560.10">
    <property type="entry name" value="ABC transporter type 1, transmembrane domain"/>
    <property type="match status" value="1"/>
</dbReference>
<comment type="subcellular location">
    <subcellularLocation>
        <location evidence="1">Cell membrane</location>
        <topology evidence="1">Multi-pass membrane protein</topology>
    </subcellularLocation>
</comment>
<keyword evidence="5 7" id="KW-1133">Transmembrane helix</keyword>